<organism evidence="1 2">
    <name type="scientific">Halorarum salinum</name>
    <dbReference type="NCBI Taxonomy" id="2743089"/>
    <lineage>
        <taxon>Archaea</taxon>
        <taxon>Methanobacteriati</taxon>
        <taxon>Methanobacteriota</taxon>
        <taxon>Stenosarchaea group</taxon>
        <taxon>Halobacteria</taxon>
        <taxon>Halobacteriales</taxon>
        <taxon>Haloferacaceae</taxon>
        <taxon>Halorarum</taxon>
    </lineage>
</organism>
<dbReference type="OrthoDB" id="202378at2157"/>
<accession>A0A7D5LBE4</accession>
<protein>
    <submittedName>
        <fullName evidence="1">Uncharacterized protein</fullName>
    </submittedName>
</protein>
<dbReference type="EMBL" id="CP058579">
    <property type="protein sequence ID" value="QLG62514.1"/>
    <property type="molecule type" value="Genomic_DNA"/>
</dbReference>
<dbReference type="AlphaFoldDB" id="A0A7D5LBE4"/>
<dbReference type="InterPro" id="IPR043858">
    <property type="entry name" value="DUF5820"/>
</dbReference>
<dbReference type="KEGG" id="halu:HUG12_12560"/>
<evidence type="ECO:0000313" key="1">
    <source>
        <dbReference type="EMBL" id="QLG62514.1"/>
    </source>
</evidence>
<reference evidence="1 2" key="1">
    <citation type="submission" date="2020-06" db="EMBL/GenBank/DDBJ databases">
        <title>NJ-3-1, isolated from saline soil.</title>
        <authorList>
            <person name="Cui H.L."/>
            <person name="Shi X."/>
        </authorList>
    </citation>
    <scope>NUCLEOTIDE SEQUENCE [LARGE SCALE GENOMIC DNA]</scope>
    <source>
        <strain evidence="1 2">NJ-3-1</strain>
    </source>
</reference>
<keyword evidence="2" id="KW-1185">Reference proteome</keyword>
<name>A0A7D5LBE4_9EURY</name>
<dbReference type="GeneID" id="56038305"/>
<proteinExistence type="predicted"/>
<dbReference type="Proteomes" id="UP000509626">
    <property type="component" value="Chromosome"/>
</dbReference>
<sequence length="130" mass="14587">MSFDPESLADGWRVWNEEPEGRTVLVYRPDVFDGDEFPSACLPTLYVTNGSPRKRPGAAHRETDEWRVTLFLEPEVEAESTTLGDRAEAVGAAADLAERFASGDVDYRGVYQVPREEYFAELDELTGRTP</sequence>
<dbReference type="Pfam" id="PF19137">
    <property type="entry name" value="DUF5820"/>
    <property type="match status" value="1"/>
</dbReference>
<evidence type="ECO:0000313" key="2">
    <source>
        <dbReference type="Proteomes" id="UP000509626"/>
    </source>
</evidence>
<gene>
    <name evidence="1" type="ORF">HUG12_12560</name>
</gene>
<dbReference type="RefSeq" id="WP_179269099.1">
    <property type="nucleotide sequence ID" value="NZ_CP058579.1"/>
</dbReference>